<dbReference type="InterPro" id="IPR029069">
    <property type="entry name" value="HotDog_dom_sf"/>
</dbReference>
<dbReference type="Gene3D" id="3.10.129.10">
    <property type="entry name" value="Hotdog Thioesterase"/>
    <property type="match status" value="1"/>
</dbReference>
<feature type="active site" evidence="1">
    <location>
        <position position="39"/>
    </location>
</feature>
<evidence type="ECO:0000313" key="5">
    <source>
        <dbReference type="Proteomes" id="UP000823641"/>
    </source>
</evidence>
<gene>
    <name evidence="4" type="ORF">IAA73_08095</name>
</gene>
<dbReference type="PANTHER" id="PTHR36934:SF1">
    <property type="entry name" value="THIOESTERASE DOMAIN-CONTAINING PROTEIN"/>
    <property type="match status" value="1"/>
</dbReference>
<dbReference type="SUPFAM" id="SSF54637">
    <property type="entry name" value="Thioesterase/thiol ester dehydrase-isomerase"/>
    <property type="match status" value="1"/>
</dbReference>
<evidence type="ECO:0000313" key="4">
    <source>
        <dbReference type="EMBL" id="MBO8460276.1"/>
    </source>
</evidence>
<sequence length="122" mass="12998">MSATKAIKEITVTPELSAKALGSGSLMVFGTPAMVALMEATAQMAVDGLKEGETTVGTLVNVKHVKALPIGAKAICTATLLQQEGRRLLFQIEVKNEAGELLGEAEHERFIVDANRFMSKLN</sequence>
<evidence type="ECO:0000259" key="3">
    <source>
        <dbReference type="Pfam" id="PF22636"/>
    </source>
</evidence>
<protein>
    <submittedName>
        <fullName evidence="4">Thioesterase family protein</fullName>
    </submittedName>
</protein>
<name>A0A9D9N4K2_9BACT</name>
<feature type="active site" evidence="1">
    <location>
        <position position="64"/>
    </location>
</feature>
<dbReference type="PANTHER" id="PTHR36934">
    <property type="entry name" value="BLR0278 PROTEIN"/>
    <property type="match status" value="1"/>
</dbReference>
<evidence type="ECO:0000256" key="1">
    <source>
        <dbReference type="PIRSR" id="PIRSR014972-1"/>
    </source>
</evidence>
<reference evidence="4" key="1">
    <citation type="submission" date="2020-10" db="EMBL/GenBank/DDBJ databases">
        <authorList>
            <person name="Gilroy R."/>
        </authorList>
    </citation>
    <scope>NUCLEOTIDE SEQUENCE</scope>
    <source>
        <strain evidence="4">G3-3990</strain>
    </source>
</reference>
<dbReference type="Pfam" id="PF22636">
    <property type="entry name" value="FlK"/>
    <property type="match status" value="1"/>
</dbReference>
<feature type="binding site" evidence="2">
    <location>
        <position position="57"/>
    </location>
    <ligand>
        <name>CoA</name>
        <dbReference type="ChEBI" id="CHEBI:57287"/>
    </ligand>
</feature>
<dbReference type="PIRSF" id="PIRSF014972">
    <property type="entry name" value="FlK"/>
    <property type="match status" value="1"/>
</dbReference>
<proteinExistence type="predicted"/>
<reference evidence="4" key="2">
    <citation type="journal article" date="2021" name="PeerJ">
        <title>Extensive microbial diversity within the chicken gut microbiome revealed by metagenomics and culture.</title>
        <authorList>
            <person name="Gilroy R."/>
            <person name="Ravi A."/>
            <person name="Getino M."/>
            <person name="Pursley I."/>
            <person name="Horton D.L."/>
            <person name="Alikhan N.F."/>
            <person name="Baker D."/>
            <person name="Gharbi K."/>
            <person name="Hall N."/>
            <person name="Watson M."/>
            <person name="Adriaenssens E.M."/>
            <person name="Foster-Nyarko E."/>
            <person name="Jarju S."/>
            <person name="Secka A."/>
            <person name="Antonio M."/>
            <person name="Oren A."/>
            <person name="Chaudhuri R.R."/>
            <person name="La Ragione R."/>
            <person name="Hildebrand F."/>
            <person name="Pallen M.J."/>
        </authorList>
    </citation>
    <scope>NUCLEOTIDE SEQUENCE</scope>
    <source>
        <strain evidence="4">G3-3990</strain>
    </source>
</reference>
<comment type="caution">
    <text evidence="4">The sequence shown here is derived from an EMBL/GenBank/DDBJ whole genome shotgun (WGS) entry which is preliminary data.</text>
</comment>
<feature type="binding site" evidence="2">
    <location>
        <position position="57"/>
    </location>
    <ligand>
        <name>substrate</name>
    </ligand>
</feature>
<dbReference type="InterPro" id="IPR025540">
    <property type="entry name" value="FlK"/>
</dbReference>
<accession>A0A9D9N4K2</accession>
<dbReference type="AlphaFoldDB" id="A0A9D9N4K2"/>
<feature type="domain" description="Fluoroacetyl-CoA-specific thioesterase-like" evidence="3">
    <location>
        <begin position="12"/>
        <end position="114"/>
    </location>
</feature>
<dbReference type="EMBL" id="JADIMG010000079">
    <property type="protein sequence ID" value="MBO8460276.1"/>
    <property type="molecule type" value="Genomic_DNA"/>
</dbReference>
<feature type="active site" evidence="1">
    <location>
        <position position="31"/>
    </location>
</feature>
<organism evidence="4 5">
    <name type="scientific">Candidatus Gallipaludibacter merdavium</name>
    <dbReference type="NCBI Taxonomy" id="2840839"/>
    <lineage>
        <taxon>Bacteria</taxon>
        <taxon>Pseudomonadati</taxon>
        <taxon>Bacteroidota</taxon>
        <taxon>Bacteroidia</taxon>
        <taxon>Bacteroidales</taxon>
        <taxon>Candidatus Gallipaludibacter</taxon>
    </lineage>
</organism>
<dbReference type="Proteomes" id="UP000823641">
    <property type="component" value="Unassembled WGS sequence"/>
</dbReference>
<feature type="binding site" evidence="2">
    <location>
        <position position="109"/>
    </location>
    <ligand>
        <name>substrate</name>
    </ligand>
</feature>
<evidence type="ECO:0000256" key="2">
    <source>
        <dbReference type="PIRSR" id="PIRSR014972-2"/>
    </source>
</evidence>
<dbReference type="InterPro" id="IPR054485">
    <property type="entry name" value="FlK-like_dom"/>
</dbReference>